<sequence>MASSKRQARVCGGLPRAAGSASASLPATFNFPIRGLAVHVVLRWFQRPHGASPCSIATHCEKYPAKGLIPSGNHTYEFRFNLQCMPKKISGSRPLSLTGRFATPLEYPEDPAK</sequence>
<gene>
    <name evidence="1" type="ORF">PYCCODRAFT_1014611</name>
</gene>
<dbReference type="AlphaFoldDB" id="A0A1Y2IAU3"/>
<dbReference type="Proteomes" id="UP000193067">
    <property type="component" value="Unassembled WGS sequence"/>
</dbReference>
<protein>
    <submittedName>
        <fullName evidence="1">Uncharacterized protein</fullName>
    </submittedName>
</protein>
<evidence type="ECO:0000313" key="1">
    <source>
        <dbReference type="EMBL" id="OSC98255.1"/>
    </source>
</evidence>
<reference evidence="1 2" key="1">
    <citation type="journal article" date="2015" name="Biotechnol. Biofuels">
        <title>Enhanced degradation of softwood versus hardwood by the white-rot fungus Pycnoporus coccineus.</title>
        <authorList>
            <person name="Couturier M."/>
            <person name="Navarro D."/>
            <person name="Chevret D."/>
            <person name="Henrissat B."/>
            <person name="Piumi F."/>
            <person name="Ruiz-Duenas F.J."/>
            <person name="Martinez A.T."/>
            <person name="Grigoriev I.V."/>
            <person name="Riley R."/>
            <person name="Lipzen A."/>
            <person name="Berrin J.G."/>
            <person name="Master E.R."/>
            <person name="Rosso M.N."/>
        </authorList>
    </citation>
    <scope>NUCLEOTIDE SEQUENCE [LARGE SCALE GENOMIC DNA]</scope>
    <source>
        <strain evidence="1 2">BRFM310</strain>
    </source>
</reference>
<evidence type="ECO:0000313" key="2">
    <source>
        <dbReference type="Proteomes" id="UP000193067"/>
    </source>
</evidence>
<proteinExistence type="predicted"/>
<organism evidence="1 2">
    <name type="scientific">Trametes coccinea (strain BRFM310)</name>
    <name type="common">Pycnoporus coccineus</name>
    <dbReference type="NCBI Taxonomy" id="1353009"/>
    <lineage>
        <taxon>Eukaryota</taxon>
        <taxon>Fungi</taxon>
        <taxon>Dikarya</taxon>
        <taxon>Basidiomycota</taxon>
        <taxon>Agaricomycotina</taxon>
        <taxon>Agaricomycetes</taxon>
        <taxon>Polyporales</taxon>
        <taxon>Polyporaceae</taxon>
        <taxon>Trametes</taxon>
    </lineage>
</organism>
<accession>A0A1Y2IAU3</accession>
<keyword evidence="2" id="KW-1185">Reference proteome</keyword>
<dbReference type="EMBL" id="KZ084140">
    <property type="protein sequence ID" value="OSC98255.1"/>
    <property type="molecule type" value="Genomic_DNA"/>
</dbReference>
<name>A0A1Y2IAU3_TRAC3</name>